<dbReference type="GO" id="GO:0003723">
    <property type="term" value="F:RNA binding"/>
    <property type="evidence" value="ECO:0007669"/>
    <property type="project" value="UniProtKB-UniRule"/>
</dbReference>
<dbReference type="EMBL" id="MBFT01000532">
    <property type="protein sequence ID" value="PVU89623.1"/>
    <property type="molecule type" value="Genomic_DNA"/>
</dbReference>
<evidence type="ECO:0000256" key="3">
    <source>
        <dbReference type="SAM" id="MobiDB-lite"/>
    </source>
</evidence>
<dbReference type="SMART" id="SM00360">
    <property type="entry name" value="RRM"/>
    <property type="match status" value="1"/>
</dbReference>
<dbReference type="AlphaFoldDB" id="A0A2T9YBA7"/>
<evidence type="ECO:0000256" key="2">
    <source>
        <dbReference type="PROSITE-ProRule" id="PRU00176"/>
    </source>
</evidence>
<accession>A0A2T9YBA7</accession>
<evidence type="ECO:0000313" key="6">
    <source>
        <dbReference type="Proteomes" id="UP000245699"/>
    </source>
</evidence>
<dbReference type="PANTHER" id="PTHR48024:SF56">
    <property type="entry name" value="HETEROGENEOUS NUCLEAR RIBONUCLEOPROTEIN A0"/>
    <property type="match status" value="1"/>
</dbReference>
<evidence type="ECO:0000259" key="4">
    <source>
        <dbReference type="PROSITE" id="PS50102"/>
    </source>
</evidence>
<dbReference type="Pfam" id="PF00076">
    <property type="entry name" value="RRM_1"/>
    <property type="match status" value="1"/>
</dbReference>
<dbReference type="InterPro" id="IPR035979">
    <property type="entry name" value="RBD_domain_sf"/>
</dbReference>
<reference evidence="5 6" key="1">
    <citation type="journal article" date="2018" name="MBio">
        <title>Comparative Genomics Reveals the Core Gene Toolbox for the Fungus-Insect Symbiosis.</title>
        <authorList>
            <person name="Wang Y."/>
            <person name="Stata M."/>
            <person name="Wang W."/>
            <person name="Stajich J.E."/>
            <person name="White M.M."/>
            <person name="Moncalvo J.M."/>
        </authorList>
    </citation>
    <scope>NUCLEOTIDE SEQUENCE [LARGE SCALE GENOMIC DNA]</scope>
    <source>
        <strain evidence="5 6">AUS-77-4</strain>
    </source>
</reference>
<organism evidence="5 6">
    <name type="scientific">Furculomyces boomerangus</name>
    <dbReference type="NCBI Taxonomy" id="61424"/>
    <lineage>
        <taxon>Eukaryota</taxon>
        <taxon>Fungi</taxon>
        <taxon>Fungi incertae sedis</taxon>
        <taxon>Zoopagomycota</taxon>
        <taxon>Kickxellomycotina</taxon>
        <taxon>Harpellomycetes</taxon>
        <taxon>Harpellales</taxon>
        <taxon>Harpellaceae</taxon>
        <taxon>Furculomyces</taxon>
    </lineage>
</organism>
<feature type="region of interest" description="Disordered" evidence="3">
    <location>
        <begin position="62"/>
        <end position="119"/>
    </location>
</feature>
<name>A0A2T9YBA7_9FUNG</name>
<protein>
    <recommendedName>
        <fullName evidence="4">RRM domain-containing protein</fullName>
    </recommendedName>
</protein>
<dbReference type="PROSITE" id="PS50102">
    <property type="entry name" value="RRM"/>
    <property type="match status" value="1"/>
</dbReference>
<dbReference type="Proteomes" id="UP000245699">
    <property type="component" value="Unassembled WGS sequence"/>
</dbReference>
<proteinExistence type="predicted"/>
<feature type="domain" description="RRM" evidence="4">
    <location>
        <begin position="3"/>
        <end position="81"/>
    </location>
</feature>
<dbReference type="InterPro" id="IPR000504">
    <property type="entry name" value="RRM_dom"/>
</dbReference>
<feature type="compositionally biased region" description="Basic and acidic residues" evidence="3">
    <location>
        <begin position="83"/>
        <end position="108"/>
    </location>
</feature>
<dbReference type="PANTHER" id="PTHR48024">
    <property type="entry name" value="GEO13361P1-RELATED"/>
    <property type="match status" value="1"/>
</dbReference>
<dbReference type="InterPro" id="IPR012677">
    <property type="entry name" value="Nucleotide-bd_a/b_plait_sf"/>
</dbReference>
<dbReference type="SUPFAM" id="SSF54928">
    <property type="entry name" value="RNA-binding domain, RBD"/>
    <property type="match status" value="1"/>
</dbReference>
<dbReference type="InterPro" id="IPR050886">
    <property type="entry name" value="RNA-binding_reg"/>
</dbReference>
<evidence type="ECO:0000313" key="5">
    <source>
        <dbReference type="EMBL" id="PVU89623.1"/>
    </source>
</evidence>
<dbReference type="STRING" id="61424.A0A2T9YBA7"/>
<dbReference type="OrthoDB" id="439808at2759"/>
<keyword evidence="1 2" id="KW-0694">RNA-binding</keyword>
<comment type="caution">
    <text evidence="5">The sequence shown here is derived from an EMBL/GenBank/DDBJ whole genome shotgun (WGS) entry which is preliminary data.</text>
</comment>
<dbReference type="Gene3D" id="3.30.70.330">
    <property type="match status" value="1"/>
</dbReference>
<dbReference type="GO" id="GO:0005634">
    <property type="term" value="C:nucleus"/>
    <property type="evidence" value="ECO:0007669"/>
    <property type="project" value="TreeGrafter"/>
</dbReference>
<sequence>MSTKVFVGSLSWGTTSDTLRSRFEEYGTIEDAIVITDRETGRSRGYGFVTFATPEEAQAAIDSANESEFDGRNIRVSQSTPRYNRERRSDYGGRSNYGDRSERSERSSHAQSNDDQGEY</sequence>
<gene>
    <name evidence="5" type="ORF">BB559_005013</name>
</gene>
<evidence type="ECO:0000256" key="1">
    <source>
        <dbReference type="ARBA" id="ARBA00022884"/>
    </source>
</evidence>
<dbReference type="CDD" id="cd21608">
    <property type="entry name" value="RRM2_NsCP33_like"/>
    <property type="match status" value="1"/>
</dbReference>
<keyword evidence="6" id="KW-1185">Reference proteome</keyword>
<feature type="compositionally biased region" description="Polar residues" evidence="3">
    <location>
        <begin position="109"/>
        <end position="119"/>
    </location>
</feature>
<dbReference type="InterPro" id="IPR048289">
    <property type="entry name" value="RRM2_NsCP33-like"/>
</dbReference>